<keyword evidence="1" id="KW-0812">Transmembrane</keyword>
<evidence type="ECO:0000313" key="3">
    <source>
        <dbReference type="Proteomes" id="UP000670092"/>
    </source>
</evidence>
<proteinExistence type="predicted"/>
<gene>
    <name evidence="2" type="ORF">I7I52_03533</name>
</gene>
<dbReference type="EMBL" id="JAEVHI010000001">
    <property type="protein sequence ID" value="KAG5305006.1"/>
    <property type="molecule type" value="Genomic_DNA"/>
</dbReference>
<protein>
    <recommendedName>
        <fullName evidence="4">Transmembrane protein</fullName>
    </recommendedName>
</protein>
<dbReference type="VEuPathDB" id="FungiDB:I7I52_03533"/>
<reference evidence="2 3" key="1">
    <citation type="submission" date="2021-01" db="EMBL/GenBank/DDBJ databases">
        <title>Chromosome-level genome assembly of a human fungal pathogen reveals clustering of transcriptionally co-regulated genes.</title>
        <authorList>
            <person name="Voorhies M."/>
            <person name="Cohen S."/>
            <person name="Shea T.P."/>
            <person name="Petrus S."/>
            <person name="Munoz J.F."/>
            <person name="Poplawski S."/>
            <person name="Goldman W.E."/>
            <person name="Michael T."/>
            <person name="Cuomo C.A."/>
            <person name="Sil A."/>
            <person name="Beyhan S."/>
        </authorList>
    </citation>
    <scope>NUCLEOTIDE SEQUENCE [LARGE SCALE GENOMIC DNA]</scope>
    <source>
        <strain evidence="2 3">G184AR</strain>
    </source>
</reference>
<evidence type="ECO:0000256" key="1">
    <source>
        <dbReference type="SAM" id="Phobius"/>
    </source>
</evidence>
<dbReference type="Proteomes" id="UP000670092">
    <property type="component" value="Unassembled WGS sequence"/>
</dbReference>
<sequence length="59" mass="7025">MNLSGRFIHSVIYPRHHRAVSAFLFFLSFLCAVFPAASFLLFDFVFSNNEKKKERERER</sequence>
<feature type="transmembrane region" description="Helical" evidence="1">
    <location>
        <begin position="20"/>
        <end position="46"/>
    </location>
</feature>
<comment type="caution">
    <text evidence="2">The sequence shown here is derived from an EMBL/GenBank/DDBJ whole genome shotgun (WGS) entry which is preliminary data.</text>
</comment>
<evidence type="ECO:0000313" key="2">
    <source>
        <dbReference type="EMBL" id="KAG5305006.1"/>
    </source>
</evidence>
<name>A0A8H7Z9I2_AJECA</name>
<dbReference type="AlphaFoldDB" id="A0A8H7Z9I2"/>
<keyword evidence="1" id="KW-0472">Membrane</keyword>
<organism evidence="2 3">
    <name type="scientific">Ajellomyces capsulatus</name>
    <name type="common">Darling's disease fungus</name>
    <name type="synonym">Histoplasma capsulatum</name>
    <dbReference type="NCBI Taxonomy" id="5037"/>
    <lineage>
        <taxon>Eukaryota</taxon>
        <taxon>Fungi</taxon>
        <taxon>Dikarya</taxon>
        <taxon>Ascomycota</taxon>
        <taxon>Pezizomycotina</taxon>
        <taxon>Eurotiomycetes</taxon>
        <taxon>Eurotiomycetidae</taxon>
        <taxon>Onygenales</taxon>
        <taxon>Ajellomycetaceae</taxon>
        <taxon>Histoplasma</taxon>
    </lineage>
</organism>
<accession>A0A8H7Z9I2</accession>
<keyword evidence="1" id="KW-1133">Transmembrane helix</keyword>
<evidence type="ECO:0008006" key="4">
    <source>
        <dbReference type="Google" id="ProtNLM"/>
    </source>
</evidence>